<evidence type="ECO:0000313" key="2">
    <source>
        <dbReference type="EMBL" id="KTC99882.1"/>
    </source>
</evidence>
<dbReference type="InterPro" id="IPR002616">
    <property type="entry name" value="tRNA_ribo_trans-like"/>
</dbReference>
<dbReference type="NCBIfam" id="TIGR00449">
    <property type="entry name" value="tgt_general"/>
    <property type="match status" value="1"/>
</dbReference>
<dbReference type="RefSeq" id="WP_028386905.1">
    <property type="nucleotide sequence ID" value="NZ_CAAAHN010000025.1"/>
</dbReference>
<proteinExistence type="predicted"/>
<dbReference type="STRING" id="45065.Lgee_1137"/>
<comment type="caution">
    <text evidence="2">The sequence shown here is derived from an EMBL/GenBank/DDBJ whole genome shotgun (WGS) entry which is preliminary data.</text>
</comment>
<dbReference type="Gene3D" id="3.20.20.105">
    <property type="entry name" value="Queuine tRNA-ribosyltransferase-like"/>
    <property type="match status" value="1"/>
</dbReference>
<dbReference type="GO" id="GO:0005737">
    <property type="term" value="C:cytoplasm"/>
    <property type="evidence" value="ECO:0007669"/>
    <property type="project" value="TreeGrafter"/>
</dbReference>
<evidence type="ECO:0000313" key="3">
    <source>
        <dbReference type="Proteomes" id="UP000054785"/>
    </source>
</evidence>
<dbReference type="Pfam" id="PF01702">
    <property type="entry name" value="TGT"/>
    <property type="match status" value="1"/>
</dbReference>
<dbReference type="AlphaFoldDB" id="A0A0W0TX28"/>
<dbReference type="Proteomes" id="UP000054785">
    <property type="component" value="Unassembled WGS sequence"/>
</dbReference>
<evidence type="ECO:0000256" key="1">
    <source>
        <dbReference type="ARBA" id="ARBA00022694"/>
    </source>
</evidence>
<dbReference type="GO" id="GO:0016740">
    <property type="term" value="F:transferase activity"/>
    <property type="evidence" value="ECO:0007669"/>
    <property type="project" value="UniProtKB-KW"/>
</dbReference>
<dbReference type="InterPro" id="IPR050076">
    <property type="entry name" value="ArchSynthase1/Queuine_TRR"/>
</dbReference>
<dbReference type="PANTHER" id="PTHR46499">
    <property type="entry name" value="QUEUINE TRNA-RIBOSYLTRANSFERASE"/>
    <property type="match status" value="1"/>
</dbReference>
<sequence>MCDLMVPADTPPGNTLTHANLADAGVHACVWHLESLLMKPGLEALLQFDALRSYTGWQGLTAVNGAGLSFKASGSCRVRSVFDGGSQTFTAERIEALLETLAPDVLVLPQGFSLRLNAPSTRIYSDTGEHEGIFARVQTVSEAEAKAMQFSGQPMYLASNAPFPVLVEMAVIGIEWLESDTPAEDAHAGIVYTTEGAINLAAPEYAMDYKVLDETCTCPTCCTPFSRAALHHLYTHTPLLAKRLLVTHNLAFAVQQMRTPGRVLIP</sequence>
<gene>
    <name evidence="2" type="ORF">Lgee_1137</name>
</gene>
<dbReference type="OrthoDB" id="5647128at2"/>
<reference evidence="2 3" key="1">
    <citation type="submission" date="2015-11" db="EMBL/GenBank/DDBJ databases">
        <title>Genomic analysis of 38 Legionella species identifies large and diverse effector repertoires.</title>
        <authorList>
            <person name="Burstein D."/>
            <person name="Amaro F."/>
            <person name="Zusman T."/>
            <person name="Lifshitz Z."/>
            <person name="Cohen O."/>
            <person name="Gilbert J.A."/>
            <person name="Pupko T."/>
            <person name="Shuman H.A."/>
            <person name="Segal G."/>
        </authorList>
    </citation>
    <scope>NUCLEOTIDE SEQUENCE [LARGE SCALE GENOMIC DNA]</scope>
    <source>
        <strain evidence="2 3">ATCC 49504</strain>
    </source>
</reference>
<dbReference type="PATRIC" id="fig|45065.4.peg.1222"/>
<keyword evidence="2" id="KW-0808">Transferase</keyword>
<keyword evidence="3" id="KW-1185">Reference proteome</keyword>
<dbReference type="EMBL" id="LNYC01000043">
    <property type="protein sequence ID" value="KTC99882.1"/>
    <property type="molecule type" value="Genomic_DNA"/>
</dbReference>
<dbReference type="SUPFAM" id="SSF51713">
    <property type="entry name" value="tRNA-guanine transglycosylase"/>
    <property type="match status" value="1"/>
</dbReference>
<dbReference type="GO" id="GO:0002099">
    <property type="term" value="P:tRNA wobble guanine modification"/>
    <property type="evidence" value="ECO:0007669"/>
    <property type="project" value="TreeGrafter"/>
</dbReference>
<name>A0A0W0TX28_9GAMM</name>
<organism evidence="2 3">
    <name type="scientific">Legionella geestiana</name>
    <dbReference type="NCBI Taxonomy" id="45065"/>
    <lineage>
        <taxon>Bacteria</taxon>
        <taxon>Pseudomonadati</taxon>
        <taxon>Pseudomonadota</taxon>
        <taxon>Gammaproteobacteria</taxon>
        <taxon>Legionellales</taxon>
        <taxon>Legionellaceae</taxon>
        <taxon>Legionella</taxon>
    </lineage>
</organism>
<accession>A0A0W0TX28</accession>
<keyword evidence="1" id="KW-0819">tRNA processing</keyword>
<dbReference type="InterPro" id="IPR036511">
    <property type="entry name" value="TGT-like_sf"/>
</dbReference>
<protein>
    <submittedName>
        <fullName evidence="2">Queuine tRNA-ribosyltransferase</fullName>
    </submittedName>
</protein>
<dbReference type="PANTHER" id="PTHR46499:SF1">
    <property type="entry name" value="QUEUINE TRNA-RIBOSYLTRANSFERASE"/>
    <property type="match status" value="1"/>
</dbReference>